<dbReference type="EMBL" id="FNIE01000002">
    <property type="protein sequence ID" value="SDN05225.1"/>
    <property type="molecule type" value="Genomic_DNA"/>
</dbReference>
<keyword evidence="3 5" id="KW-0436">Ligase</keyword>
<evidence type="ECO:0000256" key="2">
    <source>
        <dbReference type="ARBA" id="ARBA00022840"/>
    </source>
</evidence>
<dbReference type="InterPro" id="IPR036621">
    <property type="entry name" value="Anticodon-bd_dom_sf"/>
</dbReference>
<dbReference type="GO" id="GO:0004827">
    <property type="term" value="F:proline-tRNA ligase activity"/>
    <property type="evidence" value="ECO:0007669"/>
    <property type="project" value="TreeGrafter"/>
</dbReference>
<evidence type="ECO:0000313" key="6">
    <source>
        <dbReference type="Proteomes" id="UP000199341"/>
    </source>
</evidence>
<dbReference type="SUPFAM" id="SSF55681">
    <property type="entry name" value="Class II aaRS and biotin synthetases"/>
    <property type="match status" value="1"/>
</dbReference>
<dbReference type="PANTHER" id="PTHR42753">
    <property type="entry name" value="MITOCHONDRIAL RIBOSOME PROTEIN L39/PROLYL-TRNA LIGASE FAMILY MEMBER"/>
    <property type="match status" value="1"/>
</dbReference>
<evidence type="ECO:0000256" key="1">
    <source>
        <dbReference type="ARBA" id="ARBA00022490"/>
    </source>
</evidence>
<evidence type="ECO:0000259" key="4">
    <source>
        <dbReference type="Pfam" id="PF03129"/>
    </source>
</evidence>
<keyword evidence="3 5" id="KW-0030">Aminoacyl-tRNA synthetase</keyword>
<dbReference type="STRING" id="310781.SAMN05216259_102449"/>
<dbReference type="Proteomes" id="UP000199341">
    <property type="component" value="Unassembled WGS sequence"/>
</dbReference>
<keyword evidence="2" id="KW-0067">ATP-binding</keyword>
<organism evidence="5 6">
    <name type="scientific">Actinacidiphila guanduensis</name>
    <dbReference type="NCBI Taxonomy" id="310781"/>
    <lineage>
        <taxon>Bacteria</taxon>
        <taxon>Bacillati</taxon>
        <taxon>Actinomycetota</taxon>
        <taxon>Actinomycetes</taxon>
        <taxon>Kitasatosporales</taxon>
        <taxon>Streptomycetaceae</taxon>
        <taxon>Actinacidiphila</taxon>
    </lineage>
</organism>
<keyword evidence="2" id="KW-0547">Nucleotide-binding</keyword>
<dbReference type="Gene3D" id="3.40.50.800">
    <property type="entry name" value="Anticodon-binding domain"/>
    <property type="match status" value="1"/>
</dbReference>
<dbReference type="GO" id="GO:0005829">
    <property type="term" value="C:cytosol"/>
    <property type="evidence" value="ECO:0007669"/>
    <property type="project" value="TreeGrafter"/>
</dbReference>
<reference evidence="5 6" key="1">
    <citation type="submission" date="2016-10" db="EMBL/GenBank/DDBJ databases">
        <authorList>
            <person name="de Groot N.N."/>
        </authorList>
    </citation>
    <scope>NUCLEOTIDE SEQUENCE [LARGE SCALE GENOMIC DNA]</scope>
    <source>
        <strain evidence="5 6">CGMCC 4.2022</strain>
    </source>
</reference>
<keyword evidence="6" id="KW-1185">Reference proteome</keyword>
<dbReference type="PANTHER" id="PTHR42753:SF2">
    <property type="entry name" value="PROLINE--TRNA LIGASE"/>
    <property type="match status" value="1"/>
</dbReference>
<dbReference type="Pfam" id="PF03129">
    <property type="entry name" value="HGTP_anticodon"/>
    <property type="match status" value="1"/>
</dbReference>
<evidence type="ECO:0000256" key="3">
    <source>
        <dbReference type="ARBA" id="ARBA00023146"/>
    </source>
</evidence>
<proteinExistence type="predicted"/>
<dbReference type="GO" id="GO:0006433">
    <property type="term" value="P:prolyl-tRNA aminoacylation"/>
    <property type="evidence" value="ECO:0007669"/>
    <property type="project" value="TreeGrafter"/>
</dbReference>
<dbReference type="AlphaFoldDB" id="A0A1G9Y9K2"/>
<evidence type="ECO:0000313" key="5">
    <source>
        <dbReference type="EMBL" id="SDN05225.1"/>
    </source>
</evidence>
<dbReference type="CDD" id="cd00861">
    <property type="entry name" value="ProRS_anticodon_short"/>
    <property type="match status" value="1"/>
</dbReference>
<dbReference type="InterPro" id="IPR045864">
    <property type="entry name" value="aa-tRNA-synth_II/BPL/LPL"/>
</dbReference>
<protein>
    <submittedName>
        <fullName evidence="5">Prolyl-tRNA synthetase</fullName>
    </submittedName>
</protein>
<dbReference type="SUPFAM" id="SSF52954">
    <property type="entry name" value="Class II aaRS ABD-related"/>
    <property type="match status" value="1"/>
</dbReference>
<dbReference type="InterPro" id="IPR004154">
    <property type="entry name" value="Anticodon-bd"/>
</dbReference>
<name>A0A1G9Y9K2_9ACTN</name>
<keyword evidence="1" id="KW-0963">Cytoplasm</keyword>
<dbReference type="GO" id="GO:0005524">
    <property type="term" value="F:ATP binding"/>
    <property type="evidence" value="ECO:0007669"/>
    <property type="project" value="UniProtKB-KW"/>
</dbReference>
<dbReference type="InterPro" id="IPR044140">
    <property type="entry name" value="ProRS_anticodon_short"/>
</dbReference>
<gene>
    <name evidence="5" type="ORF">SAMN05216259_102449</name>
</gene>
<sequence length="188" mass="20228">MWSSLVAGLRTTSAYPSAAALRQARRRVGPEPLSLLFDRLKGCMLGPEGERVVPILGSYGIGVEWALASNVETHHYDKGIIWPVAVAPFVVSVVVLGTSDEAVSEAGVTMYRQLRSERVDVLLDDRDERPGVKLCDVELIGIPYRITVGARGLAGGTVEVTTQATRETQSVPVAEALEHVHKLLTAVA</sequence>
<dbReference type="InterPro" id="IPR050062">
    <property type="entry name" value="Pro-tRNA_synthetase"/>
</dbReference>
<feature type="domain" description="Anticodon-binding" evidence="4">
    <location>
        <begin position="91"/>
        <end position="182"/>
    </location>
</feature>
<accession>A0A1G9Y9K2</accession>